<proteinExistence type="predicted"/>
<gene>
    <name evidence="2" type="ORF">COV33_00670</name>
</gene>
<dbReference type="AlphaFoldDB" id="A0A2H0R174"/>
<keyword evidence="1" id="KW-0812">Transmembrane</keyword>
<evidence type="ECO:0000256" key="1">
    <source>
        <dbReference type="SAM" id="Phobius"/>
    </source>
</evidence>
<name>A0A2H0R174_9BACT</name>
<dbReference type="Proteomes" id="UP000230828">
    <property type="component" value="Unassembled WGS sequence"/>
</dbReference>
<sequence length="144" mass="16674">MEFISSNKKFIKITFALIAFSFLWFGTFGLMYHMSEMKQDTQMSGCLFDQTEVCGMSISEHISSWKSAFTTLPQNISLLSLLVLALLSILIVAFWRDSLFEFYDHIASRLKLYIKQHPQTNFFNFLREAFSQGILNPKIYGSIL</sequence>
<evidence type="ECO:0000313" key="2">
    <source>
        <dbReference type="EMBL" id="PIR40253.1"/>
    </source>
</evidence>
<dbReference type="EMBL" id="PCXM01000014">
    <property type="protein sequence ID" value="PIR40253.1"/>
    <property type="molecule type" value="Genomic_DNA"/>
</dbReference>
<accession>A0A2H0R174</accession>
<comment type="caution">
    <text evidence="2">The sequence shown here is derived from an EMBL/GenBank/DDBJ whole genome shotgun (WGS) entry which is preliminary data.</text>
</comment>
<keyword evidence="1" id="KW-1133">Transmembrane helix</keyword>
<evidence type="ECO:0000313" key="3">
    <source>
        <dbReference type="Proteomes" id="UP000230828"/>
    </source>
</evidence>
<organism evidence="2 3">
    <name type="scientific">Candidatus Zambryskibacteria bacterium CG10_big_fil_rev_8_21_14_0_10_34_34</name>
    <dbReference type="NCBI Taxonomy" id="1975114"/>
    <lineage>
        <taxon>Bacteria</taxon>
        <taxon>Candidatus Zambryskiibacteriota</taxon>
    </lineage>
</organism>
<protein>
    <submittedName>
        <fullName evidence="2">Uncharacterized protein</fullName>
    </submittedName>
</protein>
<reference evidence="2 3" key="1">
    <citation type="submission" date="2017-09" db="EMBL/GenBank/DDBJ databases">
        <title>Depth-based differentiation of microbial function through sediment-hosted aquifers and enrichment of novel symbionts in the deep terrestrial subsurface.</title>
        <authorList>
            <person name="Probst A.J."/>
            <person name="Ladd B."/>
            <person name="Jarett J.K."/>
            <person name="Geller-Mcgrath D.E."/>
            <person name="Sieber C.M."/>
            <person name="Emerson J.B."/>
            <person name="Anantharaman K."/>
            <person name="Thomas B.C."/>
            <person name="Malmstrom R."/>
            <person name="Stieglmeier M."/>
            <person name="Klingl A."/>
            <person name="Woyke T."/>
            <person name="Ryan C.M."/>
            <person name="Banfield J.F."/>
        </authorList>
    </citation>
    <scope>NUCLEOTIDE SEQUENCE [LARGE SCALE GENOMIC DNA]</scope>
    <source>
        <strain evidence="2">CG10_big_fil_rev_8_21_14_0_10_34_34</strain>
    </source>
</reference>
<keyword evidence="1" id="KW-0472">Membrane</keyword>
<feature type="transmembrane region" description="Helical" evidence="1">
    <location>
        <begin position="12"/>
        <end position="34"/>
    </location>
</feature>
<feature type="transmembrane region" description="Helical" evidence="1">
    <location>
        <begin position="76"/>
        <end position="95"/>
    </location>
</feature>